<keyword evidence="5" id="KW-1133">Transmembrane helix</keyword>
<dbReference type="Proteomes" id="UP001314263">
    <property type="component" value="Unassembled WGS sequence"/>
</dbReference>
<keyword evidence="5" id="KW-0812">Transmembrane</keyword>
<dbReference type="GO" id="GO:0008194">
    <property type="term" value="F:UDP-glycosyltransferase activity"/>
    <property type="evidence" value="ECO:0007669"/>
    <property type="project" value="InterPro"/>
</dbReference>
<evidence type="ECO:0000313" key="7">
    <source>
        <dbReference type="Proteomes" id="UP001314263"/>
    </source>
</evidence>
<protein>
    <recommendedName>
        <fullName evidence="8">Glucuronosyltransferase</fullName>
    </recommendedName>
</protein>
<sequence length="246" mass="26570">MIGPLLPEPGKALDLELEEFVNSASRDGVLLVAMGTLAIWGPEEKTAMAAALAALPCKVIWSLSGNDMTMIKAGKNTKVLDWAPQNDLLAHPQIRAFVSHAGINSVYEALYHGKPIIAMPFFADQPYNAVRVVSKKFGVQVLPSQISEPAFTAAILEVLTTPSYSDTAQAMSVKIRARKRTPVQEGADWIEHAIETKGEPYLWLPAEDLSFLPHGTIATFTILGISAAGVAGGLKKLLRIMGRLRL</sequence>
<comment type="similarity">
    <text evidence="1 4">Belongs to the UDP-glycosyltransferase family.</text>
</comment>
<name>A0AAV1HRX7_9CHLO</name>
<keyword evidence="7" id="KW-1185">Reference proteome</keyword>
<gene>
    <name evidence="6" type="ORF">CVIRNUC_000056</name>
</gene>
<dbReference type="InterPro" id="IPR002213">
    <property type="entry name" value="UDP_glucos_trans"/>
</dbReference>
<evidence type="ECO:0000313" key="6">
    <source>
        <dbReference type="EMBL" id="CAK0731888.1"/>
    </source>
</evidence>
<dbReference type="FunFam" id="3.40.50.2000:FF:000021">
    <property type="entry name" value="UDP-glucuronosyltransferase"/>
    <property type="match status" value="1"/>
</dbReference>
<dbReference type="SUPFAM" id="SSF53756">
    <property type="entry name" value="UDP-Glycosyltransferase/glycogen phosphorylase"/>
    <property type="match status" value="1"/>
</dbReference>
<dbReference type="AlphaFoldDB" id="A0AAV1HRX7"/>
<dbReference type="InterPro" id="IPR050271">
    <property type="entry name" value="UDP-glycosyltransferase"/>
</dbReference>
<dbReference type="PROSITE" id="PS00375">
    <property type="entry name" value="UDPGT"/>
    <property type="match status" value="1"/>
</dbReference>
<keyword evidence="2 4" id="KW-0328">Glycosyltransferase</keyword>
<dbReference type="Pfam" id="PF00201">
    <property type="entry name" value="UDPGT"/>
    <property type="match status" value="1"/>
</dbReference>
<dbReference type="InterPro" id="IPR035595">
    <property type="entry name" value="UDP_glycos_trans_CS"/>
</dbReference>
<dbReference type="EMBL" id="CAUYUE010000001">
    <property type="protein sequence ID" value="CAK0731888.1"/>
    <property type="molecule type" value="Genomic_DNA"/>
</dbReference>
<feature type="transmembrane region" description="Helical" evidence="5">
    <location>
        <begin position="211"/>
        <end position="234"/>
    </location>
</feature>
<evidence type="ECO:0000256" key="4">
    <source>
        <dbReference type="RuleBase" id="RU003718"/>
    </source>
</evidence>
<evidence type="ECO:0000256" key="5">
    <source>
        <dbReference type="SAM" id="Phobius"/>
    </source>
</evidence>
<dbReference type="CDD" id="cd03784">
    <property type="entry name" value="GT1_Gtf-like"/>
    <property type="match status" value="1"/>
</dbReference>
<accession>A0AAV1HRX7</accession>
<evidence type="ECO:0000256" key="2">
    <source>
        <dbReference type="ARBA" id="ARBA00022676"/>
    </source>
</evidence>
<evidence type="ECO:0000256" key="1">
    <source>
        <dbReference type="ARBA" id="ARBA00009995"/>
    </source>
</evidence>
<reference evidence="6 7" key="1">
    <citation type="submission" date="2023-10" db="EMBL/GenBank/DDBJ databases">
        <authorList>
            <person name="Maclean D."/>
            <person name="Macfadyen A."/>
        </authorList>
    </citation>
    <scope>NUCLEOTIDE SEQUENCE [LARGE SCALE GENOMIC DNA]</scope>
</reference>
<dbReference type="Gene3D" id="3.40.50.2000">
    <property type="entry name" value="Glycogen Phosphorylase B"/>
    <property type="match status" value="1"/>
</dbReference>
<dbReference type="PANTHER" id="PTHR48043">
    <property type="entry name" value="EG:EG0003.4 PROTEIN-RELATED"/>
    <property type="match status" value="1"/>
</dbReference>
<comment type="caution">
    <text evidence="6">The sequence shown here is derived from an EMBL/GenBank/DDBJ whole genome shotgun (WGS) entry which is preliminary data.</text>
</comment>
<evidence type="ECO:0008006" key="8">
    <source>
        <dbReference type="Google" id="ProtNLM"/>
    </source>
</evidence>
<evidence type="ECO:0000256" key="3">
    <source>
        <dbReference type="ARBA" id="ARBA00022679"/>
    </source>
</evidence>
<keyword evidence="5" id="KW-0472">Membrane</keyword>
<dbReference type="PANTHER" id="PTHR48043:SF145">
    <property type="entry name" value="FI06409P-RELATED"/>
    <property type="match status" value="1"/>
</dbReference>
<proteinExistence type="inferred from homology"/>
<organism evidence="6 7">
    <name type="scientific">Coccomyxa viridis</name>
    <dbReference type="NCBI Taxonomy" id="1274662"/>
    <lineage>
        <taxon>Eukaryota</taxon>
        <taxon>Viridiplantae</taxon>
        <taxon>Chlorophyta</taxon>
        <taxon>core chlorophytes</taxon>
        <taxon>Trebouxiophyceae</taxon>
        <taxon>Trebouxiophyceae incertae sedis</taxon>
        <taxon>Coccomyxaceae</taxon>
        <taxon>Coccomyxa</taxon>
    </lineage>
</organism>
<keyword evidence="3 4" id="KW-0808">Transferase</keyword>